<feature type="signal peptide" evidence="6">
    <location>
        <begin position="1"/>
        <end position="19"/>
    </location>
</feature>
<keyword evidence="6" id="KW-0732">Signal</keyword>
<feature type="chain" id="PRO_5038561300" evidence="6">
    <location>
        <begin position="20"/>
        <end position="554"/>
    </location>
</feature>
<dbReference type="InterPro" id="IPR001360">
    <property type="entry name" value="Glyco_hydro_1"/>
</dbReference>
<dbReference type="GeneID" id="113213932"/>
<dbReference type="RefSeq" id="XP_052119511.1">
    <property type="nucleotide sequence ID" value="XM_052263551.1"/>
</dbReference>
<evidence type="ECO:0000256" key="1">
    <source>
        <dbReference type="ARBA" id="ARBA00010838"/>
    </source>
</evidence>
<dbReference type="InterPro" id="IPR017853">
    <property type="entry name" value="GH"/>
</dbReference>
<dbReference type="Gene3D" id="3.20.20.80">
    <property type="entry name" value="Glycosidases"/>
    <property type="match status" value="1"/>
</dbReference>
<reference evidence="8" key="1">
    <citation type="submission" date="2025-08" db="UniProtKB">
        <authorList>
            <consortium name="RefSeq"/>
        </authorList>
    </citation>
    <scope>IDENTIFICATION</scope>
    <source>
        <tissue evidence="8">Whole organism</tissue>
    </source>
</reference>
<evidence type="ECO:0000256" key="4">
    <source>
        <dbReference type="RuleBase" id="RU003690"/>
    </source>
</evidence>
<evidence type="ECO:0000313" key="7">
    <source>
        <dbReference type="Proteomes" id="UP000504606"/>
    </source>
</evidence>
<keyword evidence="2" id="KW-0378">Hydrolase</keyword>
<evidence type="ECO:0000256" key="2">
    <source>
        <dbReference type="ARBA" id="ARBA00022801"/>
    </source>
</evidence>
<evidence type="ECO:0000256" key="5">
    <source>
        <dbReference type="SAM" id="MobiDB-lite"/>
    </source>
</evidence>
<feature type="region of interest" description="Disordered" evidence="5">
    <location>
        <begin position="40"/>
        <end position="59"/>
    </location>
</feature>
<dbReference type="KEGG" id="foc:113213932"/>
<comment type="similarity">
    <text evidence="1 4">Belongs to the glycosyl hydrolase 1 family.</text>
</comment>
<name>A0A9C6TS76_FRAOC</name>
<dbReference type="PRINTS" id="PR00131">
    <property type="entry name" value="GLHYDRLASE1"/>
</dbReference>
<evidence type="ECO:0000313" key="8">
    <source>
        <dbReference type="RefSeq" id="XP_052119511.1"/>
    </source>
</evidence>
<dbReference type="Proteomes" id="UP000504606">
    <property type="component" value="Unplaced"/>
</dbReference>
<dbReference type="PANTHER" id="PTHR10353:SF36">
    <property type="entry name" value="LP05116P"/>
    <property type="match status" value="1"/>
</dbReference>
<proteinExistence type="inferred from homology"/>
<keyword evidence="7" id="KW-1185">Reference proteome</keyword>
<gene>
    <name evidence="8" type="primary">LOC113213932</name>
</gene>
<evidence type="ECO:0000256" key="3">
    <source>
        <dbReference type="ARBA" id="ARBA00023295"/>
    </source>
</evidence>
<dbReference type="AlphaFoldDB" id="A0A9C6TS76"/>
<keyword evidence="3" id="KW-0326">Glycosidase</keyword>
<organism evidence="7 8">
    <name type="scientific">Frankliniella occidentalis</name>
    <name type="common">Western flower thrips</name>
    <name type="synonym">Euthrips occidentalis</name>
    <dbReference type="NCBI Taxonomy" id="133901"/>
    <lineage>
        <taxon>Eukaryota</taxon>
        <taxon>Metazoa</taxon>
        <taxon>Ecdysozoa</taxon>
        <taxon>Arthropoda</taxon>
        <taxon>Hexapoda</taxon>
        <taxon>Insecta</taxon>
        <taxon>Pterygota</taxon>
        <taxon>Neoptera</taxon>
        <taxon>Paraneoptera</taxon>
        <taxon>Thysanoptera</taxon>
        <taxon>Terebrantia</taxon>
        <taxon>Thripoidea</taxon>
        <taxon>Thripidae</taxon>
        <taxon>Frankliniella</taxon>
    </lineage>
</organism>
<dbReference type="OrthoDB" id="8189864at2759"/>
<accession>A0A9C6TS76</accession>
<dbReference type="SUPFAM" id="SSF51445">
    <property type="entry name" value="(Trans)glycosidases"/>
    <property type="match status" value="1"/>
</dbReference>
<dbReference type="PANTHER" id="PTHR10353">
    <property type="entry name" value="GLYCOSYL HYDROLASE"/>
    <property type="match status" value="1"/>
</dbReference>
<dbReference type="GO" id="GO:0005975">
    <property type="term" value="P:carbohydrate metabolic process"/>
    <property type="evidence" value="ECO:0007669"/>
    <property type="project" value="InterPro"/>
</dbReference>
<dbReference type="GO" id="GO:0008422">
    <property type="term" value="F:beta-glucosidase activity"/>
    <property type="evidence" value="ECO:0007669"/>
    <property type="project" value="TreeGrafter"/>
</dbReference>
<evidence type="ECO:0000256" key="6">
    <source>
        <dbReference type="SAM" id="SignalP"/>
    </source>
</evidence>
<sequence length="554" mass="62364">MRCLLVCLLCLQGLQSILCAAAREDVDLLQDLRGALASSLPRKSPPRTRHVSATDPNEDTWPKGVLIGAGLSAFQAEGAWDEDGKGESSMDWIEHLLGDKLFPNNTDVAADHYHRFREDLDLAKKLKFTSHRFSISWSRVLPTGGVDNINQKGVQFYKDYIDKVIENGMEPMVTMLHFDQPIAVENATGGWGYPAMVDKYVEYADFLFETFGDKVKYWNTINEPNMYCNYFGQIMNSIDMGQKGQMDLYPCLHHIVLAHMKTYHLYRKKYQSKQKGKVGTSVVMWPATPKTTQSEDVMAAETFNQMYCGTILHPLVFGDYPPIVRYLVEKRDAEMGVSEPRLPKFTAEEKEMLSGGVTDFIALNLYSGCKASYRHNKTVPADSAIFPGPVASDMPFVELSGIGEFGQVDESFMHNGLTWVWNTYHVPIIISENGYGDSNQAGVHDTVRAAYHSANLRSLVRTMKEYDVEVLAYYAWSLLDLFEFRSGYFLRPFGLIHVDYQTGSLNRTLKDSAQFFIDLATTGKIPYVEVSAGSSLTPIGKLLLVVWVAKWLGL</sequence>
<dbReference type="Pfam" id="PF00232">
    <property type="entry name" value="Glyco_hydro_1"/>
    <property type="match status" value="1"/>
</dbReference>
<protein>
    <submittedName>
        <fullName evidence="8">Myrosinase 1-like isoform X1</fullName>
    </submittedName>
</protein>